<sequence length="67" mass="8126">MLPNLPWKTAGGKVFWDTLETRNGWKLQCNIFTNHFRIIDPENIRQAWGLDEQEIRRTFNKFTNRFD</sequence>
<dbReference type="RefSeq" id="WP_213116990.1">
    <property type="nucleotide sequence ID" value="NZ_JAGYPF010000002.1"/>
</dbReference>
<keyword evidence="2" id="KW-1185">Reference proteome</keyword>
<reference evidence="1" key="1">
    <citation type="submission" date="2021-05" db="EMBL/GenBank/DDBJ databases">
        <title>Novel Bacillus species.</title>
        <authorList>
            <person name="Liu G."/>
        </authorList>
    </citation>
    <scope>NUCLEOTIDE SEQUENCE</scope>
    <source>
        <strain evidence="1">FJAT-49825</strain>
    </source>
</reference>
<organism evidence="1 2">
    <name type="scientific">Neobacillus rhizophilus</name>
    <dbReference type="NCBI Taxonomy" id="2833579"/>
    <lineage>
        <taxon>Bacteria</taxon>
        <taxon>Bacillati</taxon>
        <taxon>Bacillota</taxon>
        <taxon>Bacilli</taxon>
        <taxon>Bacillales</taxon>
        <taxon>Bacillaceae</taxon>
        <taxon>Neobacillus</taxon>
    </lineage>
</organism>
<dbReference type="AlphaFoldDB" id="A0A942U6L1"/>
<name>A0A942U6L1_9BACI</name>
<dbReference type="EMBL" id="JAGYPF010000002">
    <property type="protein sequence ID" value="MBS4212434.1"/>
    <property type="molecule type" value="Genomic_DNA"/>
</dbReference>
<comment type="caution">
    <text evidence="1">The sequence shown here is derived from an EMBL/GenBank/DDBJ whole genome shotgun (WGS) entry which is preliminary data.</text>
</comment>
<dbReference type="Proteomes" id="UP000679749">
    <property type="component" value="Unassembled WGS sequence"/>
</dbReference>
<accession>A0A942U6L1</accession>
<gene>
    <name evidence="1" type="ORF">KHA99_08260</name>
</gene>
<evidence type="ECO:0000313" key="1">
    <source>
        <dbReference type="EMBL" id="MBS4212434.1"/>
    </source>
</evidence>
<evidence type="ECO:0000313" key="2">
    <source>
        <dbReference type="Proteomes" id="UP000679749"/>
    </source>
</evidence>
<proteinExistence type="predicted"/>
<protein>
    <submittedName>
        <fullName evidence="1">Uncharacterized protein</fullName>
    </submittedName>
</protein>